<evidence type="ECO:0000313" key="3">
    <source>
        <dbReference type="EMBL" id="CAJ0607743.1"/>
    </source>
</evidence>
<organism evidence="2 4">
    <name type="scientific">Cylicocyclus nassatus</name>
    <name type="common">Nematode worm</name>
    <dbReference type="NCBI Taxonomy" id="53992"/>
    <lineage>
        <taxon>Eukaryota</taxon>
        <taxon>Metazoa</taxon>
        <taxon>Ecdysozoa</taxon>
        <taxon>Nematoda</taxon>
        <taxon>Chromadorea</taxon>
        <taxon>Rhabditida</taxon>
        <taxon>Rhabditina</taxon>
        <taxon>Rhabditomorpha</taxon>
        <taxon>Strongyloidea</taxon>
        <taxon>Strongylidae</taxon>
        <taxon>Cylicocyclus</taxon>
    </lineage>
</organism>
<reference evidence="2" key="1">
    <citation type="submission" date="2023-07" db="EMBL/GenBank/DDBJ databases">
        <authorList>
            <consortium name="CYATHOMIX"/>
        </authorList>
    </citation>
    <scope>NUCLEOTIDE SEQUENCE</scope>
    <source>
        <strain evidence="2">N/A</strain>
    </source>
</reference>
<name>A0AA36MD01_CYLNA</name>
<evidence type="ECO:0000256" key="1">
    <source>
        <dbReference type="SAM" id="SignalP"/>
    </source>
</evidence>
<feature type="signal peptide" evidence="1">
    <location>
        <begin position="1"/>
        <end position="20"/>
    </location>
</feature>
<evidence type="ECO:0000313" key="4">
    <source>
        <dbReference type="Proteomes" id="UP001176961"/>
    </source>
</evidence>
<feature type="chain" id="PRO_5041589020" evidence="1">
    <location>
        <begin position="21"/>
        <end position="79"/>
    </location>
</feature>
<protein>
    <submittedName>
        <fullName evidence="2">Uncharacterized protein</fullName>
    </submittedName>
</protein>
<evidence type="ECO:0000313" key="2">
    <source>
        <dbReference type="EMBL" id="CAJ0607731.1"/>
    </source>
</evidence>
<accession>A0AA36MD01</accession>
<proteinExistence type="predicted"/>
<dbReference type="EMBL" id="CATQJL010000316">
    <property type="protein sequence ID" value="CAJ0607731.1"/>
    <property type="molecule type" value="Genomic_DNA"/>
</dbReference>
<keyword evidence="1" id="KW-0732">Signal</keyword>
<dbReference type="EMBL" id="CATQJL010000316">
    <property type="protein sequence ID" value="CAJ0607743.1"/>
    <property type="molecule type" value="Genomic_DNA"/>
</dbReference>
<dbReference type="Proteomes" id="UP001176961">
    <property type="component" value="Unassembled WGS sequence"/>
</dbReference>
<comment type="caution">
    <text evidence="2">The sequence shown here is derived from an EMBL/GenBank/DDBJ whole genome shotgun (WGS) entry which is preliminary data.</text>
</comment>
<keyword evidence="4" id="KW-1185">Reference proteome</keyword>
<gene>
    <name evidence="2" type="ORF">CYNAS_LOCUS19714</name>
    <name evidence="3" type="ORF">CYNAS_LOCUS19726</name>
</gene>
<sequence>MLPLVKLLMLILLSQVMVEAKRWFDNAKFMEPSCFTLGWPPSGTNEVMAERRCKRDCKRMKKCKGGYCKGTQCICTKCP</sequence>
<dbReference type="AlphaFoldDB" id="A0AA36MD01"/>